<dbReference type="STRING" id="282676.B6F84_13095"/>
<dbReference type="OrthoDB" id="38075at2157"/>
<sequence length="130" mass="15254">MIKDNCGCVVERKYASDFLSRQIFRVNKKPKGYEKIAEIQIDGRTLELYYINKEEKKEEEEYPLKYKCSECPLLIIVMEALCEKYAENKHIDFDTAIKTVDNIKGLTRNQFVTSVIKQVVSKLEENSIYN</sequence>
<organism evidence="1 2">
    <name type="scientific">Acidianus manzaensis</name>
    <dbReference type="NCBI Taxonomy" id="282676"/>
    <lineage>
        <taxon>Archaea</taxon>
        <taxon>Thermoproteota</taxon>
        <taxon>Thermoprotei</taxon>
        <taxon>Sulfolobales</taxon>
        <taxon>Sulfolobaceae</taxon>
        <taxon>Acidianus</taxon>
    </lineage>
</organism>
<protein>
    <submittedName>
        <fullName evidence="1">Uncharacterized protein</fullName>
    </submittedName>
</protein>
<keyword evidence="2" id="KW-1185">Reference proteome</keyword>
<dbReference type="RefSeq" id="WP_148692658.1">
    <property type="nucleotide sequence ID" value="NZ_CP020477.1"/>
</dbReference>
<name>A0A1W6K345_9CREN</name>
<proteinExistence type="predicted"/>
<dbReference type="GeneID" id="41591875"/>
<dbReference type="Proteomes" id="UP000193404">
    <property type="component" value="Chromosome"/>
</dbReference>
<accession>A0A1W6K345</accession>
<evidence type="ECO:0000313" key="1">
    <source>
        <dbReference type="EMBL" id="ARM76864.1"/>
    </source>
</evidence>
<dbReference type="EMBL" id="CP020477">
    <property type="protein sequence ID" value="ARM76864.1"/>
    <property type="molecule type" value="Genomic_DNA"/>
</dbReference>
<reference evidence="1 2" key="1">
    <citation type="submission" date="2017-03" db="EMBL/GenBank/DDBJ databases">
        <title>Sulfur activation and transportation mechanism of thermophilic Archaea Acidianus manzaensis YN-25.</title>
        <authorList>
            <person name="Ma Y."/>
            <person name="Yang Y."/>
            <person name="Xia J."/>
        </authorList>
    </citation>
    <scope>NUCLEOTIDE SEQUENCE [LARGE SCALE GENOMIC DNA]</scope>
    <source>
        <strain evidence="1 2">YN-25</strain>
    </source>
</reference>
<dbReference type="KEGG" id="aman:B6F84_13095"/>
<gene>
    <name evidence="1" type="ORF">B6F84_13095</name>
</gene>
<evidence type="ECO:0000313" key="2">
    <source>
        <dbReference type="Proteomes" id="UP000193404"/>
    </source>
</evidence>
<dbReference type="AlphaFoldDB" id="A0A1W6K345"/>